<dbReference type="GO" id="GO:0016811">
    <property type="term" value="F:hydrolase activity, acting on carbon-nitrogen (but not peptide) bonds, in linear amides"/>
    <property type="evidence" value="ECO:0007669"/>
    <property type="project" value="TreeGrafter"/>
</dbReference>
<sequence length="247" mass="26308">MPLTLLAFHAHPDDEAILTGGTLARAAAVGHRVILVTATDGALGLTSSRYAAQGLASVRAAEVRESARLLGVSRVEQLGYADSGLGPVTLDDPPGQVRFVRVPVAEAAERLAAILREESVDTLLTYDVNGGYGHPDHLQVHRVGAAAAQLAQTPRVLEVAVSQRVARLMKPRGLALAPVRAVTVEVDVREQLDAKVAAMRAHESQLRSDSALPRNIDLLTRLPRPALERLLGRERFADLSGSSDPVL</sequence>
<evidence type="ECO:0000256" key="1">
    <source>
        <dbReference type="ARBA" id="ARBA00022833"/>
    </source>
</evidence>
<dbReference type="Proteomes" id="UP000718281">
    <property type="component" value="Unassembled WGS sequence"/>
</dbReference>
<comment type="caution">
    <text evidence="2">The sequence shown here is derived from an EMBL/GenBank/DDBJ whole genome shotgun (WGS) entry which is preliminary data.</text>
</comment>
<protein>
    <submittedName>
        <fullName evidence="2">PIG-L family deacetylase</fullName>
    </submittedName>
</protein>
<dbReference type="Pfam" id="PF02585">
    <property type="entry name" value="PIG-L"/>
    <property type="match status" value="1"/>
</dbReference>
<dbReference type="EMBL" id="JADIXZ010000004">
    <property type="protein sequence ID" value="MBK6301035.1"/>
    <property type="molecule type" value="Genomic_DNA"/>
</dbReference>
<dbReference type="Gene3D" id="3.40.50.10320">
    <property type="entry name" value="LmbE-like"/>
    <property type="match status" value="1"/>
</dbReference>
<reference evidence="2 3" key="1">
    <citation type="submission" date="2020-10" db="EMBL/GenBank/DDBJ databases">
        <title>Connecting structure to function with the recovery of over 1000 high-quality activated sludge metagenome-assembled genomes encoding full-length rRNA genes using long-read sequencing.</title>
        <authorList>
            <person name="Singleton C.M."/>
            <person name="Petriglieri F."/>
            <person name="Kristensen J.M."/>
            <person name="Kirkegaard R.H."/>
            <person name="Michaelsen T.Y."/>
            <person name="Andersen M.H."/>
            <person name="Karst S.M."/>
            <person name="Dueholm M.S."/>
            <person name="Nielsen P.H."/>
            <person name="Albertsen M."/>
        </authorList>
    </citation>
    <scope>NUCLEOTIDE SEQUENCE [LARGE SCALE GENOMIC DNA]</scope>
    <source>
        <strain evidence="2">AalE_18-Q3-R2-46_BAT3C.188</strain>
    </source>
</reference>
<dbReference type="AlphaFoldDB" id="A0A934X639"/>
<dbReference type="PANTHER" id="PTHR12993:SF26">
    <property type="entry name" value="1D-MYO-INOSITOL 2-ACETAMIDO-2-DEOXY-ALPHA-D-GLUCOPYRANOSIDE DEACETYLASE"/>
    <property type="match status" value="1"/>
</dbReference>
<evidence type="ECO:0000313" key="3">
    <source>
        <dbReference type="Proteomes" id="UP000718281"/>
    </source>
</evidence>
<dbReference type="GO" id="GO:0016137">
    <property type="term" value="P:glycoside metabolic process"/>
    <property type="evidence" value="ECO:0007669"/>
    <property type="project" value="UniProtKB-ARBA"/>
</dbReference>
<dbReference type="InterPro" id="IPR024078">
    <property type="entry name" value="LmbE-like_dom_sf"/>
</dbReference>
<dbReference type="InterPro" id="IPR003737">
    <property type="entry name" value="GlcNAc_PI_deacetylase-related"/>
</dbReference>
<keyword evidence="1" id="KW-0862">Zinc</keyword>
<organism evidence="2 3">
    <name type="scientific">Candidatus Phosphoribacter hodrii</name>
    <dbReference type="NCBI Taxonomy" id="2953743"/>
    <lineage>
        <taxon>Bacteria</taxon>
        <taxon>Bacillati</taxon>
        <taxon>Actinomycetota</taxon>
        <taxon>Actinomycetes</taxon>
        <taxon>Micrococcales</taxon>
        <taxon>Dermatophilaceae</taxon>
        <taxon>Candidatus Phosphoribacter</taxon>
    </lineage>
</organism>
<proteinExistence type="predicted"/>
<name>A0A934X639_9MICO</name>
<gene>
    <name evidence="2" type="ORF">IPF40_08275</name>
</gene>
<dbReference type="PANTHER" id="PTHR12993">
    <property type="entry name" value="N-ACETYLGLUCOSAMINYL-PHOSPHATIDYLINOSITOL DE-N-ACETYLASE-RELATED"/>
    <property type="match status" value="1"/>
</dbReference>
<dbReference type="SUPFAM" id="SSF102588">
    <property type="entry name" value="LmbE-like"/>
    <property type="match status" value="1"/>
</dbReference>
<accession>A0A934X639</accession>
<evidence type="ECO:0000313" key="2">
    <source>
        <dbReference type="EMBL" id="MBK6301035.1"/>
    </source>
</evidence>